<keyword evidence="2" id="KW-1185">Reference proteome</keyword>
<protein>
    <submittedName>
        <fullName evidence="1">Uncharacterized protein</fullName>
    </submittedName>
</protein>
<sequence>MGSSQSQSVGRGRKRFSLSLDQILDLRELLLTRLPYEVVDMIIEEADYAARIRAKIRVKDGDGRVLRDGEVDGGDSSDEEDEGDTETHQDSGKRQAPHDWEVDGSDGDDDSVGDAEFAINHSRIIVVPAKHPLYNNTEKLLVTKSIPEKPQRVRENEGDRTPEIKRVVFRLESCDQGWGGEHCVDPYDGSYTWFEAVIYRPDVSETPDPRAEMALPGAFTGQGTRGDDKLVNSEWVIQRNKRADVEYRRHEVVWTKESNFEWDGSVGCGTGKGFVESLKFGDKIGIIARAQYPGWVNKIKHAEVEVVFSC</sequence>
<proteinExistence type="predicted"/>
<organism evidence="1 2">
    <name type="scientific">Pluteus cervinus</name>
    <dbReference type="NCBI Taxonomy" id="181527"/>
    <lineage>
        <taxon>Eukaryota</taxon>
        <taxon>Fungi</taxon>
        <taxon>Dikarya</taxon>
        <taxon>Basidiomycota</taxon>
        <taxon>Agaricomycotina</taxon>
        <taxon>Agaricomycetes</taxon>
        <taxon>Agaricomycetidae</taxon>
        <taxon>Agaricales</taxon>
        <taxon>Pluteineae</taxon>
        <taxon>Pluteaceae</taxon>
        <taxon>Pluteus</taxon>
    </lineage>
</organism>
<evidence type="ECO:0000313" key="2">
    <source>
        <dbReference type="Proteomes" id="UP000308600"/>
    </source>
</evidence>
<dbReference type="EMBL" id="ML208752">
    <property type="protein sequence ID" value="TFK60617.1"/>
    <property type="molecule type" value="Genomic_DNA"/>
</dbReference>
<dbReference type="Proteomes" id="UP000308600">
    <property type="component" value="Unassembled WGS sequence"/>
</dbReference>
<gene>
    <name evidence="1" type="ORF">BDN72DRAFT_828816</name>
</gene>
<reference evidence="1 2" key="1">
    <citation type="journal article" date="2019" name="Nat. Ecol. Evol.">
        <title>Megaphylogeny resolves global patterns of mushroom evolution.</title>
        <authorList>
            <person name="Varga T."/>
            <person name="Krizsan K."/>
            <person name="Foldi C."/>
            <person name="Dima B."/>
            <person name="Sanchez-Garcia M."/>
            <person name="Sanchez-Ramirez S."/>
            <person name="Szollosi G.J."/>
            <person name="Szarkandi J.G."/>
            <person name="Papp V."/>
            <person name="Albert L."/>
            <person name="Andreopoulos W."/>
            <person name="Angelini C."/>
            <person name="Antonin V."/>
            <person name="Barry K.W."/>
            <person name="Bougher N.L."/>
            <person name="Buchanan P."/>
            <person name="Buyck B."/>
            <person name="Bense V."/>
            <person name="Catcheside P."/>
            <person name="Chovatia M."/>
            <person name="Cooper J."/>
            <person name="Damon W."/>
            <person name="Desjardin D."/>
            <person name="Finy P."/>
            <person name="Geml J."/>
            <person name="Haridas S."/>
            <person name="Hughes K."/>
            <person name="Justo A."/>
            <person name="Karasinski D."/>
            <person name="Kautmanova I."/>
            <person name="Kiss B."/>
            <person name="Kocsube S."/>
            <person name="Kotiranta H."/>
            <person name="LaButti K.M."/>
            <person name="Lechner B.E."/>
            <person name="Liimatainen K."/>
            <person name="Lipzen A."/>
            <person name="Lukacs Z."/>
            <person name="Mihaltcheva S."/>
            <person name="Morgado L.N."/>
            <person name="Niskanen T."/>
            <person name="Noordeloos M.E."/>
            <person name="Ohm R.A."/>
            <person name="Ortiz-Santana B."/>
            <person name="Ovrebo C."/>
            <person name="Racz N."/>
            <person name="Riley R."/>
            <person name="Savchenko A."/>
            <person name="Shiryaev A."/>
            <person name="Soop K."/>
            <person name="Spirin V."/>
            <person name="Szebenyi C."/>
            <person name="Tomsovsky M."/>
            <person name="Tulloss R.E."/>
            <person name="Uehling J."/>
            <person name="Grigoriev I.V."/>
            <person name="Vagvolgyi C."/>
            <person name="Papp T."/>
            <person name="Martin F.M."/>
            <person name="Miettinen O."/>
            <person name="Hibbett D.S."/>
            <person name="Nagy L.G."/>
        </authorList>
    </citation>
    <scope>NUCLEOTIDE SEQUENCE [LARGE SCALE GENOMIC DNA]</scope>
    <source>
        <strain evidence="1 2">NL-1719</strain>
    </source>
</reference>
<accession>A0ACD3A4H6</accession>
<name>A0ACD3A4H6_9AGAR</name>
<evidence type="ECO:0000313" key="1">
    <source>
        <dbReference type="EMBL" id="TFK60617.1"/>
    </source>
</evidence>